<dbReference type="InterPro" id="IPR005119">
    <property type="entry name" value="LysR_subst-bd"/>
</dbReference>
<evidence type="ECO:0000256" key="4">
    <source>
        <dbReference type="ARBA" id="ARBA00023163"/>
    </source>
</evidence>
<reference evidence="6 7" key="1">
    <citation type="submission" date="2020-11" db="EMBL/GenBank/DDBJ databases">
        <title>Pseudonocardia abyssalis sp. nov. and Pseudonocardia oceani sp. nov., description and phylogenomic analysis of two novel actinomycetes isolated from the deep Southern Ocean.</title>
        <authorList>
            <person name="Parra J."/>
        </authorList>
    </citation>
    <scope>NUCLEOTIDE SEQUENCE [LARGE SCALE GENOMIC DNA]</scope>
    <source>
        <strain evidence="6 7">KRD-168</strain>
    </source>
</reference>
<dbReference type="InterPro" id="IPR000847">
    <property type="entry name" value="LysR_HTH_N"/>
</dbReference>
<evidence type="ECO:0000313" key="7">
    <source>
        <dbReference type="Proteomes" id="UP000694287"/>
    </source>
</evidence>
<proteinExistence type="inferred from homology"/>
<evidence type="ECO:0000256" key="1">
    <source>
        <dbReference type="ARBA" id="ARBA00009437"/>
    </source>
</evidence>
<dbReference type="Pfam" id="PF00126">
    <property type="entry name" value="HTH_1"/>
    <property type="match status" value="1"/>
</dbReference>
<keyword evidence="2" id="KW-0805">Transcription regulation</keyword>
<organism evidence="6 7">
    <name type="scientific">Pseudonocardia abyssalis</name>
    <dbReference type="NCBI Taxonomy" id="2792008"/>
    <lineage>
        <taxon>Bacteria</taxon>
        <taxon>Bacillati</taxon>
        <taxon>Actinomycetota</taxon>
        <taxon>Actinomycetes</taxon>
        <taxon>Pseudonocardiales</taxon>
        <taxon>Pseudonocardiaceae</taxon>
        <taxon>Pseudonocardia</taxon>
    </lineage>
</organism>
<name>A0ABS6UNN8_9PSEU</name>
<keyword evidence="7" id="KW-1185">Reference proteome</keyword>
<dbReference type="Proteomes" id="UP000694287">
    <property type="component" value="Unassembled WGS sequence"/>
</dbReference>
<dbReference type="Pfam" id="PF03466">
    <property type="entry name" value="LysR_substrate"/>
    <property type="match status" value="1"/>
</dbReference>
<keyword evidence="3" id="KW-0238">DNA-binding</keyword>
<dbReference type="RefSeq" id="WP_218615882.1">
    <property type="nucleotide sequence ID" value="NZ_JADQDK010000001.1"/>
</dbReference>
<dbReference type="PANTHER" id="PTHR30346">
    <property type="entry name" value="TRANSCRIPTIONAL DUAL REGULATOR HCAR-RELATED"/>
    <property type="match status" value="1"/>
</dbReference>
<dbReference type="EMBL" id="JADQDK010000001">
    <property type="protein sequence ID" value="MBW0133867.1"/>
    <property type="molecule type" value="Genomic_DNA"/>
</dbReference>
<evidence type="ECO:0000256" key="2">
    <source>
        <dbReference type="ARBA" id="ARBA00023015"/>
    </source>
</evidence>
<dbReference type="CDD" id="cd08414">
    <property type="entry name" value="PBP2_LTTR_aromatics_like"/>
    <property type="match status" value="1"/>
</dbReference>
<gene>
    <name evidence="6" type="ORF">I4I81_06325</name>
</gene>
<keyword evidence="4" id="KW-0804">Transcription</keyword>
<feature type="domain" description="HTH lysR-type" evidence="5">
    <location>
        <begin position="1"/>
        <end position="58"/>
    </location>
</feature>
<protein>
    <submittedName>
        <fullName evidence="6">LysR family transcriptional regulator</fullName>
    </submittedName>
</protein>
<sequence>MEFRHLVSFLAISEELHFGRAAARLHLTQPSLSQQLKRLERTLGVQLVARSSHDVRLTPAGRAFEPEARAIVAQMAKATNSVRELAAGRTGTVNVGYNFPAGQHILPATLARMHADLPDVSVALAERRTGPQLAALAEGAIDVALVYGRPVHPELRYRRLLQVPMVAVVGAGHRWAGRPGVPFAELARQPCIMFARDQSPGMYDVIHSAAEKSGVAMNVTHVVDDPGATAILVSVKSLIGFASASRAMYVGSFVGGVRPIPVQLYDPVPNVDLYAVWRPDITALGEAFLDRMEAAGPFQSPSLGLVDSHSGR</sequence>
<evidence type="ECO:0000259" key="5">
    <source>
        <dbReference type="PROSITE" id="PS50931"/>
    </source>
</evidence>
<dbReference type="PANTHER" id="PTHR30346:SF0">
    <property type="entry name" value="HCA OPERON TRANSCRIPTIONAL ACTIVATOR HCAR"/>
    <property type="match status" value="1"/>
</dbReference>
<dbReference type="PROSITE" id="PS50931">
    <property type="entry name" value="HTH_LYSR"/>
    <property type="match status" value="1"/>
</dbReference>
<comment type="caution">
    <text evidence="6">The sequence shown here is derived from an EMBL/GenBank/DDBJ whole genome shotgun (WGS) entry which is preliminary data.</text>
</comment>
<accession>A0ABS6UNN8</accession>
<comment type="similarity">
    <text evidence="1">Belongs to the LysR transcriptional regulatory family.</text>
</comment>
<evidence type="ECO:0000256" key="3">
    <source>
        <dbReference type="ARBA" id="ARBA00023125"/>
    </source>
</evidence>
<evidence type="ECO:0000313" key="6">
    <source>
        <dbReference type="EMBL" id="MBW0133867.1"/>
    </source>
</evidence>